<evidence type="ECO:0000313" key="1">
    <source>
        <dbReference type="EMBL" id="GGN40195.1"/>
    </source>
</evidence>
<accession>A0ABQ2J8U9</accession>
<dbReference type="EMBL" id="BMOR01000010">
    <property type="protein sequence ID" value="GGN40195.1"/>
    <property type="molecule type" value="Genomic_DNA"/>
</dbReference>
<gene>
    <name evidence="1" type="ORF">GCM10010842_24820</name>
</gene>
<reference evidence="2" key="1">
    <citation type="journal article" date="2019" name="Int. J. Syst. Evol. Microbiol.">
        <title>The Global Catalogue of Microorganisms (GCM) 10K type strain sequencing project: providing services to taxonomists for standard genome sequencing and annotation.</title>
        <authorList>
            <consortium name="The Broad Institute Genomics Platform"/>
            <consortium name="The Broad Institute Genome Sequencing Center for Infectious Disease"/>
            <person name="Wu L."/>
            <person name="Ma J."/>
        </authorList>
    </citation>
    <scope>NUCLEOTIDE SEQUENCE [LARGE SCALE GENOMIC DNA]</scope>
    <source>
        <strain evidence="2">JCM 16918</strain>
    </source>
</reference>
<keyword evidence="2" id="KW-1185">Reference proteome</keyword>
<dbReference type="RefSeq" id="WP_189057282.1">
    <property type="nucleotide sequence ID" value="NZ_BMOR01000010.1"/>
</dbReference>
<sequence>MHLTRAGHILGWTSSWPEQDWGMLGADAGQVEERRLACRLVRAGLHGRTADERPLDP</sequence>
<dbReference type="Proteomes" id="UP000645517">
    <property type="component" value="Unassembled WGS sequence"/>
</dbReference>
<name>A0ABQ2J8U9_9DEIO</name>
<proteinExistence type="predicted"/>
<comment type="caution">
    <text evidence="1">The sequence shown here is derived from an EMBL/GenBank/DDBJ whole genome shotgun (WGS) entry which is preliminary data.</text>
</comment>
<organism evidence="1 2">
    <name type="scientific">Deinococcus daejeonensis</name>
    <dbReference type="NCBI Taxonomy" id="1007098"/>
    <lineage>
        <taxon>Bacteria</taxon>
        <taxon>Thermotogati</taxon>
        <taxon>Deinococcota</taxon>
        <taxon>Deinococci</taxon>
        <taxon>Deinococcales</taxon>
        <taxon>Deinococcaceae</taxon>
        <taxon>Deinococcus</taxon>
    </lineage>
</organism>
<evidence type="ECO:0000313" key="2">
    <source>
        <dbReference type="Proteomes" id="UP000645517"/>
    </source>
</evidence>
<protein>
    <submittedName>
        <fullName evidence="1">Uncharacterized protein</fullName>
    </submittedName>
</protein>